<proteinExistence type="predicted"/>
<evidence type="ECO:0000313" key="2">
    <source>
        <dbReference type="EMBL" id="MBB3965880.1"/>
    </source>
</evidence>
<dbReference type="EMBL" id="JACIDW010000012">
    <property type="protein sequence ID" value="MBB3965880.1"/>
    <property type="molecule type" value="Genomic_DNA"/>
</dbReference>
<comment type="caution">
    <text evidence="2">The sequence shown here is derived from an EMBL/GenBank/DDBJ whole genome shotgun (WGS) entry which is preliminary data.</text>
</comment>
<organism evidence="2 3">
    <name type="scientific">Rhizobium metallidurans</name>
    <dbReference type="NCBI Taxonomy" id="1265931"/>
    <lineage>
        <taxon>Bacteria</taxon>
        <taxon>Pseudomonadati</taxon>
        <taxon>Pseudomonadota</taxon>
        <taxon>Alphaproteobacteria</taxon>
        <taxon>Hyphomicrobiales</taxon>
        <taxon>Rhizobiaceae</taxon>
        <taxon>Rhizobium/Agrobacterium group</taxon>
        <taxon>Rhizobium</taxon>
    </lineage>
</organism>
<reference evidence="2 3" key="1">
    <citation type="submission" date="2020-08" db="EMBL/GenBank/DDBJ databases">
        <title>Genomic Encyclopedia of Type Strains, Phase IV (KMG-IV): sequencing the most valuable type-strain genomes for metagenomic binning, comparative biology and taxonomic classification.</title>
        <authorList>
            <person name="Goeker M."/>
        </authorList>
    </citation>
    <scope>NUCLEOTIDE SEQUENCE [LARGE SCALE GENOMIC DNA]</scope>
    <source>
        <strain evidence="2 3">DSM 26575</strain>
    </source>
</reference>
<feature type="region of interest" description="Disordered" evidence="1">
    <location>
        <begin position="1"/>
        <end position="64"/>
    </location>
</feature>
<name>A0A7W6CRK2_9HYPH</name>
<sequence length="64" mass="7085">MPQEKPGQHHDHPGHKPGDLDPHGHRDKEGGKKEVPGEHHDHPGHKPGDLDPHGHRDKGDSTKK</sequence>
<dbReference type="Proteomes" id="UP000582090">
    <property type="component" value="Unassembled WGS sequence"/>
</dbReference>
<dbReference type="RefSeq" id="WP_183901396.1">
    <property type="nucleotide sequence ID" value="NZ_JACIDW010000012.1"/>
</dbReference>
<gene>
    <name evidence="2" type="ORF">GGQ67_003559</name>
</gene>
<accession>A0A7W6CRK2</accession>
<keyword evidence="3" id="KW-1185">Reference proteome</keyword>
<evidence type="ECO:0000313" key="3">
    <source>
        <dbReference type="Proteomes" id="UP000582090"/>
    </source>
</evidence>
<protein>
    <submittedName>
        <fullName evidence="2">Uncharacterized protein</fullName>
    </submittedName>
</protein>
<dbReference type="AlphaFoldDB" id="A0A7W6CRK2"/>
<evidence type="ECO:0000256" key="1">
    <source>
        <dbReference type="SAM" id="MobiDB-lite"/>
    </source>
</evidence>